<dbReference type="SFLD" id="SFLDS00003">
    <property type="entry name" value="Haloacid_Dehalogenase"/>
    <property type="match status" value="1"/>
</dbReference>
<evidence type="ECO:0000313" key="2">
    <source>
        <dbReference type="Proteomes" id="UP000657177"/>
    </source>
</evidence>
<dbReference type="InterPro" id="IPR036412">
    <property type="entry name" value="HAD-like_sf"/>
</dbReference>
<keyword evidence="2" id="KW-1185">Reference proteome</keyword>
<dbReference type="Proteomes" id="UP000657177">
    <property type="component" value="Unassembled WGS sequence"/>
</dbReference>
<dbReference type="NCBIfam" id="TIGR01509">
    <property type="entry name" value="HAD-SF-IA-v3"/>
    <property type="match status" value="1"/>
</dbReference>
<protein>
    <submittedName>
        <fullName evidence="1">HAD family phosphatase</fullName>
    </submittedName>
</protein>
<proteinExistence type="predicted"/>
<reference evidence="1" key="1">
    <citation type="submission" date="2020-06" db="EMBL/GenBank/DDBJ databases">
        <title>Novel chitinolytic bacterium.</title>
        <authorList>
            <person name="Ungkulpasvich U."/>
            <person name="Kosugi A."/>
            <person name="Uke A."/>
        </authorList>
    </citation>
    <scope>NUCLEOTIDE SEQUENCE</scope>
    <source>
        <strain evidence="1">UUS1-1</strain>
    </source>
</reference>
<dbReference type="PANTHER" id="PTHR43611:SF3">
    <property type="entry name" value="FLAVIN MONONUCLEOTIDE HYDROLASE 1, CHLOROPLATIC"/>
    <property type="match status" value="1"/>
</dbReference>
<accession>A0A8J6I161</accession>
<dbReference type="AlphaFoldDB" id="A0A8J6I161"/>
<dbReference type="SUPFAM" id="SSF56784">
    <property type="entry name" value="HAD-like"/>
    <property type="match status" value="1"/>
</dbReference>
<dbReference type="EMBL" id="JAAKDE010000004">
    <property type="protein sequence ID" value="MBA2132419.1"/>
    <property type="molecule type" value="Genomic_DNA"/>
</dbReference>
<gene>
    <name evidence="1" type="ORF">G5B42_02515</name>
</gene>
<dbReference type="RefSeq" id="WP_181338871.1">
    <property type="nucleotide sequence ID" value="NZ_JAAKDE010000004.1"/>
</dbReference>
<sequence length="207" mass="24161">MAQIKAVIFDYGGVISTDQVRSEVEAMLGLLRVEESQFYRWYYHYRPYYDLGSTGEEYWQKVLAACGVDYSPELASKLITHDVKSWTQLNPAVLEWVADLKIDGYQLGIISNMVWEVLDYMRAHFDWLRQDLFTSQVYSCHWRVIKPDPRIYRISLEELGRKPEECLFIDDREANLAAAQKLGFKVFHFQGPAAFEDLQSYFALCAD</sequence>
<dbReference type="InterPro" id="IPR023214">
    <property type="entry name" value="HAD_sf"/>
</dbReference>
<dbReference type="InterPro" id="IPR023198">
    <property type="entry name" value="PGP-like_dom2"/>
</dbReference>
<comment type="caution">
    <text evidence="1">The sequence shown here is derived from an EMBL/GenBank/DDBJ whole genome shotgun (WGS) entry which is preliminary data.</text>
</comment>
<dbReference type="Gene3D" id="1.10.150.240">
    <property type="entry name" value="Putative phosphatase, domain 2"/>
    <property type="match status" value="1"/>
</dbReference>
<name>A0A8J6I161_9FIRM</name>
<organism evidence="1 2">
    <name type="scientific">Capillibacterium thermochitinicola</name>
    <dbReference type="NCBI Taxonomy" id="2699427"/>
    <lineage>
        <taxon>Bacteria</taxon>
        <taxon>Bacillati</taxon>
        <taxon>Bacillota</taxon>
        <taxon>Capillibacterium</taxon>
    </lineage>
</organism>
<dbReference type="CDD" id="cd02603">
    <property type="entry name" value="HAD_sEH-N_like"/>
    <property type="match status" value="1"/>
</dbReference>
<dbReference type="Pfam" id="PF00702">
    <property type="entry name" value="Hydrolase"/>
    <property type="match status" value="1"/>
</dbReference>
<dbReference type="InterPro" id="IPR006439">
    <property type="entry name" value="HAD-SF_hydro_IA"/>
</dbReference>
<evidence type="ECO:0000313" key="1">
    <source>
        <dbReference type="EMBL" id="MBA2132419.1"/>
    </source>
</evidence>
<dbReference type="SFLD" id="SFLDG01129">
    <property type="entry name" value="C1.5:_HAD__Beta-PGM__Phosphata"/>
    <property type="match status" value="1"/>
</dbReference>
<dbReference type="Gene3D" id="3.40.50.1000">
    <property type="entry name" value="HAD superfamily/HAD-like"/>
    <property type="match status" value="1"/>
</dbReference>
<dbReference type="PANTHER" id="PTHR43611">
    <property type="entry name" value="ALPHA-D-GLUCOSE 1-PHOSPHATE PHOSPHATASE"/>
    <property type="match status" value="1"/>
</dbReference>